<dbReference type="EMBL" id="CAADGD010000097">
    <property type="protein sequence ID" value="VFK72122.1"/>
    <property type="molecule type" value="Genomic_DNA"/>
</dbReference>
<accession>A0A451B1G2</accession>
<organism evidence="2">
    <name type="scientific">Candidatus Kentrum sp. UNK</name>
    <dbReference type="NCBI Taxonomy" id="2126344"/>
    <lineage>
        <taxon>Bacteria</taxon>
        <taxon>Pseudomonadati</taxon>
        <taxon>Pseudomonadota</taxon>
        <taxon>Gammaproteobacteria</taxon>
        <taxon>Candidatus Kentrum</taxon>
    </lineage>
</organism>
<evidence type="ECO:0000313" key="1">
    <source>
        <dbReference type="EMBL" id="VFK66633.1"/>
    </source>
</evidence>
<proteinExistence type="predicted"/>
<reference evidence="2" key="1">
    <citation type="submission" date="2019-02" db="EMBL/GenBank/DDBJ databases">
        <authorList>
            <person name="Gruber-Vodicka R. H."/>
            <person name="Seah K. B. B."/>
        </authorList>
    </citation>
    <scope>NUCLEOTIDE SEQUENCE</scope>
    <source>
        <strain evidence="2">BECK_BY19</strain>
        <strain evidence="1">BECK_BY8</strain>
    </source>
</reference>
<evidence type="ECO:0000313" key="2">
    <source>
        <dbReference type="EMBL" id="VFK72122.1"/>
    </source>
</evidence>
<dbReference type="AlphaFoldDB" id="A0A451B1G2"/>
<sequence length="79" mass="8800">MLGWLGGGWDLVLGGWGRVERAPSSPRNAPQHFPGESFWGLASRGPSHPPMGRFRLVFGMLFSSLPSGERIFDKTRKKF</sequence>
<dbReference type="EMBL" id="CAADFZ010000101">
    <property type="protein sequence ID" value="VFK66633.1"/>
    <property type="molecule type" value="Genomic_DNA"/>
</dbReference>
<protein>
    <submittedName>
        <fullName evidence="2">Uncharacterized protein</fullName>
    </submittedName>
</protein>
<name>A0A451B1G2_9GAMM</name>
<gene>
    <name evidence="1" type="ORF">BECKUNK1418G_GA0071005_11016</name>
    <name evidence="2" type="ORF">BECKUNK1418H_GA0071006_10976</name>
</gene>